<name>A0ABT5CIN7_9BACT</name>
<accession>A0ABT5CIN7</accession>
<evidence type="ECO:0000313" key="2">
    <source>
        <dbReference type="EMBL" id="MDC0685705.1"/>
    </source>
</evidence>
<comment type="caution">
    <text evidence="2">The sequence shown here is derived from an EMBL/GenBank/DDBJ whole genome shotgun (WGS) entry which is preliminary data.</text>
</comment>
<feature type="compositionally biased region" description="Gly residues" evidence="1">
    <location>
        <begin position="20"/>
        <end position="38"/>
    </location>
</feature>
<evidence type="ECO:0000313" key="3">
    <source>
        <dbReference type="Proteomes" id="UP001217485"/>
    </source>
</evidence>
<dbReference type="Proteomes" id="UP001217485">
    <property type="component" value="Unassembled WGS sequence"/>
</dbReference>
<protein>
    <recommendedName>
        <fullName evidence="4">Lipoprotein</fullName>
    </recommendedName>
</protein>
<feature type="region of interest" description="Disordered" evidence="1">
    <location>
        <begin position="14"/>
        <end position="44"/>
    </location>
</feature>
<proteinExistence type="predicted"/>
<reference evidence="2 3" key="1">
    <citation type="submission" date="2023-01" db="EMBL/GenBank/DDBJ databases">
        <title>Minimal conservation of predation-associated metabolite biosynthetic gene clusters underscores biosynthetic potential of Myxococcota including descriptions for ten novel species: Archangium lansinium sp. nov., Myxococcus landrumus sp. nov., Nannocystis bai.</title>
        <authorList>
            <person name="Ahearne A."/>
            <person name="Stevens C."/>
            <person name="Dowd S."/>
        </authorList>
    </citation>
    <scope>NUCLEOTIDE SEQUENCE [LARGE SCALE GENOMIC DNA]</scope>
    <source>
        <strain evidence="2 3">WIWO2</strain>
    </source>
</reference>
<keyword evidence="3" id="KW-1185">Reference proteome</keyword>
<evidence type="ECO:0008006" key="4">
    <source>
        <dbReference type="Google" id="ProtNLM"/>
    </source>
</evidence>
<sequence>MISVVSCLGCEASEPEAGVSAGGTGVPDVSGGTGGQGGAPDRSFGGIIDSEGEFDPIPLEGLTPCAERPVFCEAGGTSADVATEHLLEIGEDCVIAMNFPCGAGIAVKFDERGCAGGTQDPDIDARAMSCFIEAITAERWACATGMIVRAGAWTCE</sequence>
<organism evidence="2 3">
    <name type="scientific">Sorangium atrum</name>
    <dbReference type="NCBI Taxonomy" id="2995308"/>
    <lineage>
        <taxon>Bacteria</taxon>
        <taxon>Pseudomonadati</taxon>
        <taxon>Myxococcota</taxon>
        <taxon>Polyangia</taxon>
        <taxon>Polyangiales</taxon>
        <taxon>Polyangiaceae</taxon>
        <taxon>Sorangium</taxon>
    </lineage>
</organism>
<dbReference type="RefSeq" id="WP_272104148.1">
    <property type="nucleotide sequence ID" value="NZ_JAQNDK010000007.1"/>
</dbReference>
<dbReference type="EMBL" id="JAQNDK010000007">
    <property type="protein sequence ID" value="MDC0685705.1"/>
    <property type="molecule type" value="Genomic_DNA"/>
</dbReference>
<gene>
    <name evidence="2" type="ORF">POL72_48830</name>
</gene>
<evidence type="ECO:0000256" key="1">
    <source>
        <dbReference type="SAM" id="MobiDB-lite"/>
    </source>
</evidence>